<dbReference type="Proteomes" id="UP000240883">
    <property type="component" value="Unassembled WGS sequence"/>
</dbReference>
<feature type="transmembrane region" description="Helical" evidence="1">
    <location>
        <begin position="114"/>
        <end position="133"/>
    </location>
</feature>
<dbReference type="STRING" id="1448308.A0A2T2NGZ2"/>
<keyword evidence="3" id="KW-1185">Reference proteome</keyword>
<protein>
    <submittedName>
        <fullName evidence="2">Uncharacterized protein</fullName>
    </submittedName>
</protein>
<feature type="transmembrane region" description="Helical" evidence="1">
    <location>
        <begin position="31"/>
        <end position="53"/>
    </location>
</feature>
<dbReference type="InterPro" id="IPR053018">
    <property type="entry name" value="Elsinochrome_Biosynth-Asso"/>
</dbReference>
<evidence type="ECO:0000256" key="1">
    <source>
        <dbReference type="SAM" id="Phobius"/>
    </source>
</evidence>
<keyword evidence="1" id="KW-0812">Transmembrane</keyword>
<proteinExistence type="predicted"/>
<keyword evidence="1" id="KW-0472">Membrane</keyword>
<feature type="transmembrane region" description="Helical" evidence="1">
    <location>
        <begin position="238"/>
        <end position="265"/>
    </location>
</feature>
<feature type="transmembrane region" description="Helical" evidence="1">
    <location>
        <begin position="352"/>
        <end position="375"/>
    </location>
</feature>
<dbReference type="OrthoDB" id="5427664at2759"/>
<accession>A0A2T2NGZ2</accession>
<feature type="transmembrane region" description="Helical" evidence="1">
    <location>
        <begin position="182"/>
        <end position="200"/>
    </location>
</feature>
<dbReference type="PANTHER" id="PTHR37577:SF1">
    <property type="entry name" value="INTEGRAL MEMBRANE PROTEIN"/>
    <property type="match status" value="1"/>
</dbReference>
<dbReference type="PANTHER" id="PTHR37577">
    <property type="entry name" value="INTEGRAL MEMBRANE PROTEIN"/>
    <property type="match status" value="1"/>
</dbReference>
<feature type="transmembrane region" description="Helical" evidence="1">
    <location>
        <begin position="153"/>
        <end position="170"/>
    </location>
</feature>
<sequence>MSCEATLDASFPDYCAPPNGSVCTIQPDPDIAGIGVIASFITIGLLVITLAFYQIWRNERDDFEWADLYQPIGWTRDFPMVKNGVRPTRPGIRDAQEYLAHLQDIREDRGHENALSVTIFSLADTQFVTGIAIAGAMSKKDITVAHFSIADELTWLGFISATVGLLATRFEILDKEKKNAKRLLRILVMWTHLGLMIQRAREFNDDLWWASKIHEDNSPTPYLKWDFSDPMNRASVFLLAWSILTAVIDTAFLYAPLALVTYYYAAKVVTQSFLYSRNNWKGRRCISSLLSRMIWAGIYIISLAAYNVFFDPFSANIGNLGFFIWGISEVLKERKIGQSCMNIQDRPKEDEMGFGQMVALILLLAPAINSADLWWGKYMIYSELRCLLTEKDSLSRRYRHYRQGSKVALVSPLDAR</sequence>
<feature type="transmembrane region" description="Helical" evidence="1">
    <location>
        <begin position="286"/>
        <end position="307"/>
    </location>
</feature>
<evidence type="ECO:0000313" key="3">
    <source>
        <dbReference type="Proteomes" id="UP000240883"/>
    </source>
</evidence>
<name>A0A2T2NGZ2_CORCC</name>
<evidence type="ECO:0000313" key="2">
    <source>
        <dbReference type="EMBL" id="PSN64639.1"/>
    </source>
</evidence>
<keyword evidence="1" id="KW-1133">Transmembrane helix</keyword>
<reference evidence="2 3" key="1">
    <citation type="journal article" date="2018" name="Front. Microbiol.">
        <title>Genome-Wide Analysis of Corynespora cassiicola Leaf Fall Disease Putative Effectors.</title>
        <authorList>
            <person name="Lopez D."/>
            <person name="Ribeiro S."/>
            <person name="Label P."/>
            <person name="Fumanal B."/>
            <person name="Venisse J.S."/>
            <person name="Kohler A."/>
            <person name="de Oliveira R.R."/>
            <person name="Labutti K."/>
            <person name="Lipzen A."/>
            <person name="Lail K."/>
            <person name="Bauer D."/>
            <person name="Ohm R.A."/>
            <person name="Barry K.W."/>
            <person name="Spatafora J."/>
            <person name="Grigoriev I.V."/>
            <person name="Martin F.M."/>
            <person name="Pujade-Renaud V."/>
        </authorList>
    </citation>
    <scope>NUCLEOTIDE SEQUENCE [LARGE SCALE GENOMIC DNA]</scope>
    <source>
        <strain evidence="2 3">Philippines</strain>
    </source>
</reference>
<dbReference type="AlphaFoldDB" id="A0A2T2NGZ2"/>
<organism evidence="2 3">
    <name type="scientific">Corynespora cassiicola Philippines</name>
    <dbReference type="NCBI Taxonomy" id="1448308"/>
    <lineage>
        <taxon>Eukaryota</taxon>
        <taxon>Fungi</taxon>
        <taxon>Dikarya</taxon>
        <taxon>Ascomycota</taxon>
        <taxon>Pezizomycotina</taxon>
        <taxon>Dothideomycetes</taxon>
        <taxon>Pleosporomycetidae</taxon>
        <taxon>Pleosporales</taxon>
        <taxon>Corynesporascaceae</taxon>
        <taxon>Corynespora</taxon>
    </lineage>
</organism>
<dbReference type="EMBL" id="KZ678138">
    <property type="protein sequence ID" value="PSN64639.1"/>
    <property type="molecule type" value="Genomic_DNA"/>
</dbReference>
<gene>
    <name evidence="2" type="ORF">BS50DRAFT_623164</name>
</gene>